<name>A0A2S7Y9P5_BEABA</name>
<evidence type="ECO:0000256" key="7">
    <source>
        <dbReference type="ARBA" id="ARBA00023157"/>
    </source>
</evidence>
<dbReference type="GO" id="GO:0010008">
    <property type="term" value="C:endosome membrane"/>
    <property type="evidence" value="ECO:0007669"/>
    <property type="project" value="UniProtKB-SubCell"/>
</dbReference>
<keyword evidence="6 10" id="KW-0472">Membrane</keyword>
<dbReference type="PANTHER" id="PTHR15071:SF0">
    <property type="entry name" value="MANNOSE 6-PHOSPHATE RECEPTOR-LIKE PROTEIN 1"/>
    <property type="match status" value="1"/>
</dbReference>
<evidence type="ECO:0000256" key="6">
    <source>
        <dbReference type="ARBA" id="ARBA00023136"/>
    </source>
</evidence>
<proteinExistence type="predicted"/>
<feature type="region of interest" description="Disordered" evidence="9">
    <location>
        <begin position="206"/>
        <end position="237"/>
    </location>
</feature>
<evidence type="ECO:0000313" key="13">
    <source>
        <dbReference type="Proteomes" id="UP000237441"/>
    </source>
</evidence>
<dbReference type="Proteomes" id="UP000237441">
    <property type="component" value="Unassembled WGS sequence"/>
</dbReference>
<keyword evidence="3 10" id="KW-0812">Transmembrane</keyword>
<evidence type="ECO:0000256" key="4">
    <source>
        <dbReference type="ARBA" id="ARBA00022729"/>
    </source>
</evidence>
<comment type="caution">
    <text evidence="12">The sequence shown here is derived from an EMBL/GenBank/DDBJ whole genome shotgun (WGS) entry which is preliminary data.</text>
</comment>
<dbReference type="OrthoDB" id="4504960at2759"/>
<dbReference type="GO" id="GO:0000139">
    <property type="term" value="C:Golgi membrane"/>
    <property type="evidence" value="ECO:0007669"/>
    <property type="project" value="UniProtKB-SubCell"/>
</dbReference>
<keyword evidence="2" id="KW-0813">Transport</keyword>
<evidence type="ECO:0000256" key="1">
    <source>
        <dbReference type="ARBA" id="ARBA00004308"/>
    </source>
</evidence>
<evidence type="ECO:0000256" key="5">
    <source>
        <dbReference type="ARBA" id="ARBA00022989"/>
    </source>
</evidence>
<organism evidence="12 13">
    <name type="scientific">Beauveria bassiana</name>
    <name type="common">White muscardine disease fungus</name>
    <name type="synonym">Tritirachium shiotae</name>
    <dbReference type="NCBI Taxonomy" id="176275"/>
    <lineage>
        <taxon>Eukaryota</taxon>
        <taxon>Fungi</taxon>
        <taxon>Dikarya</taxon>
        <taxon>Ascomycota</taxon>
        <taxon>Pezizomycotina</taxon>
        <taxon>Sordariomycetes</taxon>
        <taxon>Hypocreomycetidae</taxon>
        <taxon>Hypocreales</taxon>
        <taxon>Cordycipitaceae</taxon>
        <taxon>Beauveria</taxon>
    </lineage>
</organism>
<evidence type="ECO:0000256" key="2">
    <source>
        <dbReference type="ARBA" id="ARBA00022448"/>
    </source>
</evidence>
<dbReference type="InterPro" id="IPR028927">
    <property type="entry name" value="Man-6-P_rcpt"/>
</dbReference>
<evidence type="ECO:0000256" key="3">
    <source>
        <dbReference type="ARBA" id="ARBA00022692"/>
    </source>
</evidence>
<dbReference type="InterPro" id="IPR044865">
    <property type="entry name" value="MRH_dom"/>
</dbReference>
<feature type="domain" description="MRH" evidence="11">
    <location>
        <begin position="111"/>
        <end position="283"/>
    </location>
</feature>
<evidence type="ECO:0000259" key="11">
    <source>
        <dbReference type="PROSITE" id="PS51914"/>
    </source>
</evidence>
<evidence type="ECO:0000256" key="8">
    <source>
        <dbReference type="ARBA" id="ARBA00023180"/>
    </source>
</evidence>
<dbReference type="Pfam" id="PF02157">
    <property type="entry name" value="Man-6-P_recep"/>
    <property type="match status" value="1"/>
</dbReference>
<feature type="compositionally biased region" description="Basic and acidic residues" evidence="9">
    <location>
        <begin position="219"/>
        <end position="233"/>
    </location>
</feature>
<dbReference type="Gene3D" id="2.70.130.10">
    <property type="entry name" value="Mannose-6-phosphate receptor binding domain"/>
    <property type="match status" value="1"/>
</dbReference>
<evidence type="ECO:0000256" key="10">
    <source>
        <dbReference type="SAM" id="Phobius"/>
    </source>
</evidence>
<sequence length="392" mass="42741">MPCSSVGCALFPSGPEFFHSFLQLRLVSTVSDPLPRALAGDVAQNSRTASTLFTSFSSLILRQFPHHNHPTLTMRFSSLSVAALMAAAGVHAEETTTTAPIPACTAVSSTSNGAFFDLRPDIAHKETDKAARSITKDYHARGYDYGKNFTLNICEPVVAPVEDVVGVSKSLWSNVSAYYTYKDKVYSIGSSSLDLRSRGRKLVLRYGDGSPCESTSSKNARDQKPAAGDKDKGSSSARRKSTVISFLCDRDSGSSTVGFSFVGTDPDECAYFFEARSMHACAQAEPHKRGNVGPGSIFGLIFIIAVLVYAIGGVCYNRTVAHARGWRQLPNYSLWAGIWSFITDMFVILTSSCARFLPSRRGYSNVSQSFSSNRNSDAENRLIDQLDEEWDD</sequence>
<accession>A0A2S7Y9P5</accession>
<feature type="transmembrane region" description="Helical" evidence="10">
    <location>
        <begin position="292"/>
        <end position="312"/>
    </location>
</feature>
<reference evidence="12 13" key="1">
    <citation type="submission" date="2016-07" db="EMBL/GenBank/DDBJ databases">
        <title>Comparative genomics of the entomopathogenic fungus Beauveria bassiana.</title>
        <authorList>
            <person name="Valero Jimenez C.A."/>
            <person name="Zwaan B.J."/>
            <person name="Van Kan J.A."/>
            <person name="Takken W."/>
            <person name="Debets A.J."/>
            <person name="Schoustra S.E."/>
            <person name="Koenraadt C.J."/>
        </authorList>
    </citation>
    <scope>NUCLEOTIDE SEQUENCE [LARGE SCALE GENOMIC DNA]</scope>
    <source>
        <strain evidence="12 13">ARSEF 8028</strain>
    </source>
</reference>
<dbReference type="PROSITE" id="PS51914">
    <property type="entry name" value="MRH"/>
    <property type="match status" value="1"/>
</dbReference>
<protein>
    <recommendedName>
        <fullName evidence="11">MRH domain-containing protein</fullName>
    </recommendedName>
</protein>
<comment type="subcellular location">
    <subcellularLocation>
        <location evidence="1">Endomembrane system</location>
    </subcellularLocation>
</comment>
<evidence type="ECO:0000256" key="9">
    <source>
        <dbReference type="SAM" id="MobiDB-lite"/>
    </source>
</evidence>
<gene>
    <name evidence="12" type="ORF">BB8028_0003g15060</name>
</gene>
<dbReference type="EMBL" id="JRHA01000003">
    <property type="protein sequence ID" value="PQK12891.1"/>
    <property type="molecule type" value="Genomic_DNA"/>
</dbReference>
<dbReference type="SUPFAM" id="SSF50911">
    <property type="entry name" value="Mannose 6-phosphate receptor domain"/>
    <property type="match status" value="1"/>
</dbReference>
<feature type="transmembrane region" description="Helical" evidence="10">
    <location>
        <begin position="332"/>
        <end position="357"/>
    </location>
</feature>
<dbReference type="GO" id="GO:0007034">
    <property type="term" value="P:vacuolar transport"/>
    <property type="evidence" value="ECO:0007669"/>
    <property type="project" value="TreeGrafter"/>
</dbReference>
<keyword evidence="5 10" id="KW-1133">Transmembrane helix</keyword>
<keyword evidence="4" id="KW-0732">Signal</keyword>
<dbReference type="InterPro" id="IPR009011">
    <property type="entry name" value="Man6P_isomerase_rcpt-bd_dom_sf"/>
</dbReference>
<dbReference type="PANTHER" id="PTHR15071">
    <property type="entry name" value="MANNOSE-6-PHOSPHATE RECEPTOR FAMILY MEMBER"/>
    <property type="match status" value="1"/>
</dbReference>
<dbReference type="GO" id="GO:0005770">
    <property type="term" value="C:late endosome"/>
    <property type="evidence" value="ECO:0007669"/>
    <property type="project" value="TreeGrafter"/>
</dbReference>
<keyword evidence="7" id="KW-1015">Disulfide bond</keyword>
<keyword evidence="8" id="KW-0325">Glycoprotein</keyword>
<dbReference type="AlphaFoldDB" id="A0A2S7Y9P5"/>
<evidence type="ECO:0000313" key="12">
    <source>
        <dbReference type="EMBL" id="PQK12891.1"/>
    </source>
</evidence>